<reference evidence="1 2" key="1">
    <citation type="journal article" date="2015" name="Genome Announc.">
        <title>Complete Genome Sequence of Polypropylene Glycol- and Polyethylene Glycol-Degrading Sphingopyxis macrogoltabida Strain EY-1.</title>
        <authorList>
            <person name="Ohtsubo Y."/>
            <person name="Nagata Y."/>
            <person name="Numata M."/>
            <person name="Tsuchikane K."/>
            <person name="Hosoyama A."/>
            <person name="Yamazoe A."/>
            <person name="Tsuda M."/>
            <person name="Fujita N."/>
            <person name="Kawai F."/>
        </authorList>
    </citation>
    <scope>NUCLEOTIDE SEQUENCE [LARGE SCALE GENOMIC DNA]</scope>
    <source>
        <strain evidence="1 2">EY-1</strain>
    </source>
</reference>
<dbReference type="InterPro" id="IPR007709">
    <property type="entry name" value="N-FG_amidohydro"/>
</dbReference>
<dbReference type="Pfam" id="PF05013">
    <property type="entry name" value="FGase"/>
    <property type="match status" value="1"/>
</dbReference>
<dbReference type="PIRSF" id="PIRSF029730">
    <property type="entry name" value="UCP029730"/>
    <property type="match status" value="1"/>
</dbReference>
<protein>
    <submittedName>
        <fullName evidence="1">N-formylglutamate amidohydrolase</fullName>
    </submittedName>
</protein>
<dbReference type="OrthoDB" id="9815326at2"/>
<dbReference type="RefSeq" id="WP_054587232.1">
    <property type="nucleotide sequence ID" value="NZ_CP012700.1"/>
</dbReference>
<accession>A0A0N9UT21</accession>
<dbReference type="InterPro" id="IPR011227">
    <property type="entry name" value="UCP029730"/>
</dbReference>
<name>A0A0N9UT21_SPHMC</name>
<sequence>MSLSDSLLLADEPAPAQWVNAGGRAPFLLLGDHAGNAIPRALGTLGLSGQDRERHIAWDIGVHALGIALAGALDAPFLFQPYSRLVIDCNRDPAHPEAAPAISDGSAIPGNRRLQARDLAARIAAIHAPYHAEIAAEIARRGAAARPTILLALHSFTPALGGRARPWHAGVLYDRGDTRFAEALLAGLRAQADLVVGDNEPYRMDATDFSVPHHAYPAGLPYAEIEVRQDGLEMPAAVERWCEALRRACTAALPSVIA</sequence>
<dbReference type="GO" id="GO:0016787">
    <property type="term" value="F:hydrolase activity"/>
    <property type="evidence" value="ECO:0007669"/>
    <property type="project" value="UniProtKB-KW"/>
</dbReference>
<dbReference type="EMBL" id="CP012700">
    <property type="protein sequence ID" value="ALH79823.1"/>
    <property type="molecule type" value="Genomic_DNA"/>
</dbReference>
<dbReference type="Gene3D" id="3.40.630.40">
    <property type="entry name" value="Zn-dependent exopeptidases"/>
    <property type="match status" value="1"/>
</dbReference>
<dbReference type="Proteomes" id="UP000058074">
    <property type="component" value="Chromosome"/>
</dbReference>
<evidence type="ECO:0000313" key="1">
    <source>
        <dbReference type="EMBL" id="ALH79823.1"/>
    </source>
</evidence>
<organism evidence="1 2">
    <name type="scientific">Sphingopyxis macrogoltabida</name>
    <name type="common">Sphingomonas macrogoltabidus</name>
    <dbReference type="NCBI Taxonomy" id="33050"/>
    <lineage>
        <taxon>Bacteria</taxon>
        <taxon>Pseudomonadati</taxon>
        <taxon>Pseudomonadota</taxon>
        <taxon>Alphaproteobacteria</taxon>
        <taxon>Sphingomonadales</taxon>
        <taxon>Sphingomonadaceae</taxon>
        <taxon>Sphingopyxis</taxon>
    </lineage>
</organism>
<dbReference type="AlphaFoldDB" id="A0A0N9UT21"/>
<keyword evidence="1" id="KW-0378">Hydrolase</keyword>
<dbReference type="PATRIC" id="fig|33050.5.peg.1127"/>
<proteinExistence type="predicted"/>
<dbReference type="KEGG" id="smag:AN936_05430"/>
<evidence type="ECO:0000313" key="2">
    <source>
        <dbReference type="Proteomes" id="UP000058074"/>
    </source>
</evidence>
<dbReference type="SUPFAM" id="SSF53187">
    <property type="entry name" value="Zn-dependent exopeptidases"/>
    <property type="match status" value="1"/>
</dbReference>
<gene>
    <name evidence="1" type="ORF">AN936_05430</name>
</gene>